<evidence type="ECO:0000256" key="5">
    <source>
        <dbReference type="ARBA" id="ARBA00022917"/>
    </source>
</evidence>
<dbReference type="Gene3D" id="2.40.30.10">
    <property type="entry name" value="Translation factors"/>
    <property type="match status" value="1"/>
</dbReference>
<evidence type="ECO:0000256" key="2">
    <source>
        <dbReference type="ARBA" id="ARBA00015953"/>
    </source>
</evidence>
<dbReference type="OrthoDB" id="9804504at2"/>
<dbReference type="GO" id="GO:0003723">
    <property type="term" value="F:RNA binding"/>
    <property type="evidence" value="ECO:0007669"/>
    <property type="project" value="InterPro"/>
</dbReference>
<dbReference type="GO" id="GO:0003746">
    <property type="term" value="F:translation elongation factor activity"/>
    <property type="evidence" value="ECO:0007669"/>
    <property type="project" value="UniProtKB-KW"/>
</dbReference>
<evidence type="ECO:0000256" key="6">
    <source>
        <dbReference type="ARBA" id="ARBA00023134"/>
    </source>
</evidence>
<reference evidence="10 11" key="1">
    <citation type="journal article" date="2015" name="Genome Announc.">
        <title>Expanding the biotechnology potential of lactobacilli through comparative genomics of 213 strains and associated genera.</title>
        <authorList>
            <person name="Sun Z."/>
            <person name="Harris H.M."/>
            <person name="McCann A."/>
            <person name="Guo C."/>
            <person name="Argimon S."/>
            <person name="Zhang W."/>
            <person name="Yang X."/>
            <person name="Jeffery I.B."/>
            <person name="Cooney J.C."/>
            <person name="Kagawa T.F."/>
            <person name="Liu W."/>
            <person name="Song Y."/>
            <person name="Salvetti E."/>
            <person name="Wrobel A."/>
            <person name="Rasinkangas P."/>
            <person name="Parkhill J."/>
            <person name="Rea M.C."/>
            <person name="O'Sullivan O."/>
            <person name="Ritari J."/>
            <person name="Douillard F.P."/>
            <person name="Paul Ross R."/>
            <person name="Yang R."/>
            <person name="Briner A.E."/>
            <person name="Felis G.E."/>
            <person name="de Vos W.M."/>
            <person name="Barrangou R."/>
            <person name="Klaenhammer T.R."/>
            <person name="Caufield P.W."/>
            <person name="Cui Y."/>
            <person name="Zhang H."/>
            <person name="O'Toole P.W."/>
        </authorList>
    </citation>
    <scope>NUCLEOTIDE SEQUENCE [LARGE SCALE GENOMIC DNA]</scope>
    <source>
        <strain evidence="10 11">DSM 20003</strain>
    </source>
</reference>
<dbReference type="PATRIC" id="fig|1423726.3.peg.1641"/>
<dbReference type="Pfam" id="PF09107">
    <property type="entry name" value="WHD_3rd_SelB"/>
    <property type="match status" value="1"/>
</dbReference>
<dbReference type="InterPro" id="IPR015190">
    <property type="entry name" value="Elong_fac_SelB-wing-hlx_typ-2"/>
</dbReference>
<organism evidence="10 11">
    <name type="scientific">Loigolactobacillus bifermentans DSM 20003</name>
    <dbReference type="NCBI Taxonomy" id="1423726"/>
    <lineage>
        <taxon>Bacteria</taxon>
        <taxon>Bacillati</taxon>
        <taxon>Bacillota</taxon>
        <taxon>Bacilli</taxon>
        <taxon>Lactobacillales</taxon>
        <taxon>Lactobacillaceae</taxon>
        <taxon>Loigolactobacillus</taxon>
    </lineage>
</organism>
<dbReference type="Pfam" id="PF03144">
    <property type="entry name" value="GTP_EFTU_D2"/>
    <property type="match status" value="1"/>
</dbReference>
<dbReference type="Pfam" id="PF09106">
    <property type="entry name" value="WHD_2nd_SelB"/>
    <property type="match status" value="1"/>
</dbReference>
<dbReference type="GO" id="GO:0005525">
    <property type="term" value="F:GTP binding"/>
    <property type="evidence" value="ECO:0007669"/>
    <property type="project" value="UniProtKB-KW"/>
</dbReference>
<dbReference type="InterPro" id="IPR057335">
    <property type="entry name" value="Beta-barrel_SelB"/>
</dbReference>
<sequence>MEHIVIATAGHVDHGKTTLIRALTGIETDTTKEEKRRGLTINLGFAYFDLPSHQRVGIVDVPGHEKFLKNMIAGLSGIDLVLLVVDAGEGVMPQTREHAAILRLLGITNFIVVLTKVDTVDPEMCDLAIEDIQETFQGTVIADAPIVKTDAVSGTGLPELVQLMDQTVAKLPQRHNTGRPRLNVDRVFSLKGFGTVVTGTLLDGAIHTNDDLEVYPNGVLAHVRNIQVHDQDETVALPGQRTALNLNIKADQIARGDVLTLPENVQPSWMLDLALQTLDLPEAALTMQERVRLYIGAREVLGRVYPLGTDELKPNEQALVQIRLEEQVGVKNGDRFIMRTYSPMHTIGGGQVLAANPKRHHRYEQPILETLHIRQAGEAAAILTDFIHKQPAYFVTVTQVMDLLNVSETVATTLLTAQVTQGTLVQFGKSYAVQAKLVALKQQLITLLGDFHQHNPLVAGLSRAELMSRLADWTQTQTVTPIFDYFVQQQVIKEQAGLVALADFEPQFTPAQQAIKQALLVQLTQANLIPSAITDLVGTDRQKRQVLNGLINTDVVLLNSDYVMATTSYQHTIERVTQFIQREGELSLADFRDITGSSRRYAMMILERMDKDGITQRVANKRELKG</sequence>
<evidence type="ECO:0000256" key="7">
    <source>
        <dbReference type="ARBA" id="ARBA00025526"/>
    </source>
</evidence>
<dbReference type="CDD" id="cd04171">
    <property type="entry name" value="SelB"/>
    <property type="match status" value="1"/>
</dbReference>
<dbReference type="STRING" id="1423726.FC07_GL001582"/>
<dbReference type="InterPro" id="IPR004535">
    <property type="entry name" value="Transl_elong_SelB"/>
</dbReference>
<dbReference type="Pfam" id="PF00009">
    <property type="entry name" value="GTP_EFTU"/>
    <property type="match status" value="1"/>
</dbReference>
<keyword evidence="3" id="KW-0963">Cytoplasm</keyword>
<dbReference type="Gene3D" id="3.40.50.300">
    <property type="entry name" value="P-loop containing nucleotide triphosphate hydrolases"/>
    <property type="match status" value="1"/>
</dbReference>
<comment type="function">
    <text evidence="7">Translation factor necessary for the incorporation of selenocysteine into proteins. It probably replaces EF-Tu for the insertion of selenocysteine directed by the UGA codon. SelB binds GTP and GDP.</text>
</comment>
<dbReference type="InterPro" id="IPR009001">
    <property type="entry name" value="Transl_elong_EF1A/Init_IF2_C"/>
</dbReference>
<dbReference type="GO" id="GO:0005829">
    <property type="term" value="C:cytosol"/>
    <property type="evidence" value="ECO:0007669"/>
    <property type="project" value="TreeGrafter"/>
</dbReference>
<dbReference type="InterPro" id="IPR000795">
    <property type="entry name" value="T_Tr_GTP-bd_dom"/>
</dbReference>
<keyword evidence="6" id="KW-0342">GTP-binding</keyword>
<dbReference type="RefSeq" id="WP_057905621.1">
    <property type="nucleotide sequence ID" value="NZ_AZDA01000133.1"/>
</dbReference>
<dbReference type="GO" id="GO:0003924">
    <property type="term" value="F:GTPase activity"/>
    <property type="evidence" value="ECO:0007669"/>
    <property type="project" value="InterPro"/>
</dbReference>
<dbReference type="NCBIfam" id="TIGR00231">
    <property type="entry name" value="small_GTP"/>
    <property type="match status" value="1"/>
</dbReference>
<dbReference type="PANTHER" id="PTHR43721">
    <property type="entry name" value="ELONGATION FACTOR TU-RELATED"/>
    <property type="match status" value="1"/>
</dbReference>
<dbReference type="InterPro" id="IPR015191">
    <property type="entry name" value="SelB_WHD4"/>
</dbReference>
<proteinExistence type="predicted"/>
<evidence type="ECO:0000313" key="10">
    <source>
        <dbReference type="EMBL" id="KRK32838.1"/>
    </source>
</evidence>
<dbReference type="InterPro" id="IPR005225">
    <property type="entry name" value="Small_GTP-bd"/>
</dbReference>
<evidence type="ECO:0000259" key="9">
    <source>
        <dbReference type="PROSITE" id="PS51722"/>
    </source>
</evidence>
<dbReference type="InterPro" id="IPR036390">
    <property type="entry name" value="WH_DNA-bd_sf"/>
</dbReference>
<keyword evidence="4" id="KW-0547">Nucleotide-binding</keyword>
<dbReference type="PANTHER" id="PTHR43721:SF22">
    <property type="entry name" value="ELONGATION FACTOR TU, MITOCHONDRIAL"/>
    <property type="match status" value="1"/>
</dbReference>
<feature type="domain" description="Tr-type G" evidence="9">
    <location>
        <begin position="1"/>
        <end position="173"/>
    </location>
</feature>
<dbReference type="SUPFAM" id="SSF46785">
    <property type="entry name" value="Winged helix' DNA-binding domain"/>
    <property type="match status" value="2"/>
</dbReference>
<accession>A0A0R1GF10</accession>
<dbReference type="SUPFAM" id="SSF50447">
    <property type="entry name" value="Translation proteins"/>
    <property type="match status" value="1"/>
</dbReference>
<dbReference type="Gene3D" id="1.10.10.2770">
    <property type="match status" value="1"/>
</dbReference>
<dbReference type="PROSITE" id="PS51722">
    <property type="entry name" value="G_TR_2"/>
    <property type="match status" value="1"/>
</dbReference>
<dbReference type="InterPro" id="IPR050055">
    <property type="entry name" value="EF-Tu_GTPase"/>
</dbReference>
<name>A0A0R1GF10_9LACO</name>
<dbReference type="Pfam" id="PF25461">
    <property type="entry name" value="Beta-barrel_SelB"/>
    <property type="match status" value="1"/>
</dbReference>
<dbReference type="Proteomes" id="UP000051461">
    <property type="component" value="Unassembled WGS sequence"/>
</dbReference>
<dbReference type="CDD" id="cd03696">
    <property type="entry name" value="SelB_II"/>
    <property type="match status" value="1"/>
</dbReference>
<evidence type="ECO:0000256" key="1">
    <source>
        <dbReference type="ARBA" id="ARBA00004496"/>
    </source>
</evidence>
<keyword evidence="10" id="KW-0251">Elongation factor</keyword>
<dbReference type="InterPro" id="IPR009000">
    <property type="entry name" value="Transl_B-barrel_sf"/>
</dbReference>
<dbReference type="InterPro" id="IPR036388">
    <property type="entry name" value="WH-like_DNA-bd_sf"/>
</dbReference>
<evidence type="ECO:0000256" key="3">
    <source>
        <dbReference type="ARBA" id="ARBA00022490"/>
    </source>
</evidence>
<evidence type="ECO:0000256" key="8">
    <source>
        <dbReference type="ARBA" id="ARBA00031615"/>
    </source>
</evidence>
<evidence type="ECO:0000256" key="4">
    <source>
        <dbReference type="ARBA" id="ARBA00022741"/>
    </source>
</evidence>
<dbReference type="GO" id="GO:0001514">
    <property type="term" value="P:selenocysteine incorporation"/>
    <property type="evidence" value="ECO:0007669"/>
    <property type="project" value="InterPro"/>
</dbReference>
<protein>
    <recommendedName>
        <fullName evidence="2">Selenocysteine-specific elongation factor</fullName>
    </recommendedName>
    <alternativeName>
        <fullName evidence="8">SelB translation factor</fullName>
    </alternativeName>
</protein>
<gene>
    <name evidence="10" type="ORF">FC07_GL001582</name>
</gene>
<dbReference type="InterPro" id="IPR004161">
    <property type="entry name" value="EFTu-like_2"/>
</dbReference>
<evidence type="ECO:0000313" key="11">
    <source>
        <dbReference type="Proteomes" id="UP000051461"/>
    </source>
</evidence>
<comment type="subcellular location">
    <subcellularLocation>
        <location evidence="1">Cytoplasm</location>
    </subcellularLocation>
</comment>
<dbReference type="NCBIfam" id="TIGR00475">
    <property type="entry name" value="selB"/>
    <property type="match status" value="1"/>
</dbReference>
<keyword evidence="11" id="KW-1185">Reference proteome</keyword>
<keyword evidence="5" id="KW-0648">Protein biosynthesis</keyword>
<dbReference type="CDD" id="cd15491">
    <property type="entry name" value="selB_III"/>
    <property type="match status" value="1"/>
</dbReference>
<dbReference type="EMBL" id="AZDA01000133">
    <property type="protein sequence ID" value="KRK32838.1"/>
    <property type="molecule type" value="Genomic_DNA"/>
</dbReference>
<comment type="caution">
    <text evidence="10">The sequence shown here is derived from an EMBL/GenBank/DDBJ whole genome shotgun (WGS) entry which is preliminary data.</text>
</comment>
<dbReference type="AlphaFoldDB" id="A0A0R1GF10"/>
<dbReference type="InterPro" id="IPR027417">
    <property type="entry name" value="P-loop_NTPase"/>
</dbReference>
<dbReference type="SUPFAM" id="SSF52540">
    <property type="entry name" value="P-loop containing nucleoside triphosphate hydrolases"/>
    <property type="match status" value="1"/>
</dbReference>
<dbReference type="SUPFAM" id="SSF50465">
    <property type="entry name" value="EF-Tu/eEF-1alpha/eIF2-gamma C-terminal domain"/>
    <property type="match status" value="1"/>
</dbReference>
<dbReference type="Gene3D" id="1.10.10.10">
    <property type="entry name" value="Winged helix-like DNA-binding domain superfamily/Winged helix DNA-binding domain"/>
    <property type="match status" value="1"/>
</dbReference>
<dbReference type="PRINTS" id="PR00315">
    <property type="entry name" value="ELONGATNFCT"/>
</dbReference>